<reference evidence="2 3" key="1">
    <citation type="submission" date="2020-01" db="EMBL/GenBank/DDBJ databases">
        <title>Genomes of bacteria type strains.</title>
        <authorList>
            <person name="Chen J."/>
            <person name="Zhu S."/>
            <person name="Yang J."/>
        </authorList>
    </citation>
    <scope>NUCLEOTIDE SEQUENCE [LARGE SCALE GENOMIC DNA]</scope>
    <source>
        <strain evidence="2 3">LMG 22958</strain>
    </source>
</reference>
<keyword evidence="1" id="KW-0812">Transmembrane</keyword>
<dbReference type="EMBL" id="JAAAWP010000001">
    <property type="protein sequence ID" value="NDW20147.1"/>
    <property type="molecule type" value="Genomic_DNA"/>
</dbReference>
<dbReference type="PANTHER" id="PTHR15887">
    <property type="entry name" value="TRANSMEMBRANE PROTEIN 69"/>
    <property type="match status" value="1"/>
</dbReference>
<dbReference type="Pfam" id="PF11911">
    <property type="entry name" value="DUF3429"/>
    <property type="match status" value="1"/>
</dbReference>
<dbReference type="PANTHER" id="PTHR15887:SF1">
    <property type="entry name" value="TRANSMEMBRANE PROTEIN 69"/>
    <property type="match status" value="1"/>
</dbReference>
<dbReference type="InterPro" id="IPR021836">
    <property type="entry name" value="DUF3429"/>
</dbReference>
<keyword evidence="1" id="KW-0472">Membrane</keyword>
<evidence type="ECO:0000313" key="3">
    <source>
        <dbReference type="Proteomes" id="UP000478837"/>
    </source>
</evidence>
<name>A0A6L9MQ14_9ALTE</name>
<gene>
    <name evidence="2" type="ORF">GTW09_01195</name>
</gene>
<accession>A0A6L9MQ14</accession>
<keyword evidence="3" id="KW-1185">Reference proteome</keyword>
<proteinExistence type="predicted"/>
<dbReference type="RefSeq" id="WP_100971632.1">
    <property type="nucleotide sequence ID" value="NZ_JAAAWP010000001.1"/>
</dbReference>
<dbReference type="AlphaFoldDB" id="A0A6L9MQ14"/>
<feature type="transmembrane region" description="Helical" evidence="1">
    <location>
        <begin position="37"/>
        <end position="54"/>
    </location>
</feature>
<organism evidence="2 3">
    <name type="scientific">Alteromonas hispanica</name>
    <dbReference type="NCBI Taxonomy" id="315421"/>
    <lineage>
        <taxon>Bacteria</taxon>
        <taxon>Pseudomonadati</taxon>
        <taxon>Pseudomonadota</taxon>
        <taxon>Gammaproteobacteria</taxon>
        <taxon>Alteromonadales</taxon>
        <taxon>Alteromonadaceae</taxon>
        <taxon>Alteromonas/Salinimonas group</taxon>
        <taxon>Alteromonas</taxon>
    </lineage>
</organism>
<sequence length="140" mass="15503">MPYSALGLGIAGLIPFIAMPLAYQLNLLSISESATYFVQYSAVLLSFFGGVHWWDAISNQRYDKQMYIAMLPTIVGWLCLVFASDVKVLGVLSISYVAVLLYDKFTLSLPKDQIVSYIGLRMGLTTVAVISHAWMILILS</sequence>
<feature type="transmembrane region" description="Helical" evidence="1">
    <location>
        <begin position="114"/>
        <end position="139"/>
    </location>
</feature>
<evidence type="ECO:0000256" key="1">
    <source>
        <dbReference type="SAM" id="Phobius"/>
    </source>
</evidence>
<comment type="caution">
    <text evidence="2">The sequence shown here is derived from an EMBL/GenBank/DDBJ whole genome shotgun (WGS) entry which is preliminary data.</text>
</comment>
<feature type="transmembrane region" description="Helical" evidence="1">
    <location>
        <begin position="74"/>
        <end position="102"/>
    </location>
</feature>
<protein>
    <submittedName>
        <fullName evidence="2">DUF3429 family protein</fullName>
    </submittedName>
</protein>
<evidence type="ECO:0000313" key="2">
    <source>
        <dbReference type="EMBL" id="NDW20147.1"/>
    </source>
</evidence>
<feature type="transmembrane region" description="Helical" evidence="1">
    <location>
        <begin position="6"/>
        <end position="25"/>
    </location>
</feature>
<keyword evidence="1" id="KW-1133">Transmembrane helix</keyword>
<dbReference type="Proteomes" id="UP000478837">
    <property type="component" value="Unassembled WGS sequence"/>
</dbReference>